<protein>
    <recommendedName>
        <fullName evidence="3">Ig-like domain-containing protein</fullName>
    </recommendedName>
</protein>
<sequence>MTDLVFTNTVSFRCTSNNGNGTWFVFKGSSRNVLFQDKAIGSGYKESKFTMDYFSKDSIQISIRNFDENDIDVYMCSHKDKSSNQLIMGTIEHYQTSVNLTLMTDLVLENTVKLRCTSNTGDGTWFVYKGPSHDVMFQDKALGSAYNQSKFKMEYISTETIEIEIRCLDKTDIDVYMCSHKDKSSKNLDLRNMEIYEPSVNLTLMTDLVSNSTVKLRCTSNNGYGTWFMYKGTSHDVLFQDEAIGSGYNTSKYSIEYLSQDSLEISIHQFDMNDIDEYMCSHNGKSSNLLDLRMIKNTTGMCQIYSLNDSVMIFSIMIN</sequence>
<name>A0A8S3U3M8_MYTED</name>
<evidence type="ECO:0000313" key="2">
    <source>
        <dbReference type="Proteomes" id="UP000683360"/>
    </source>
</evidence>
<keyword evidence="2" id="KW-1185">Reference proteome</keyword>
<dbReference type="InterPro" id="IPR039089">
    <property type="entry name" value="IGSF6"/>
</dbReference>
<comment type="caution">
    <text evidence="1">The sequence shown here is derived from an EMBL/GenBank/DDBJ whole genome shotgun (WGS) entry which is preliminary data.</text>
</comment>
<dbReference type="AlphaFoldDB" id="A0A8S3U3M8"/>
<accession>A0A8S3U3M8</accession>
<organism evidence="1 2">
    <name type="scientific">Mytilus edulis</name>
    <name type="common">Blue mussel</name>
    <dbReference type="NCBI Taxonomy" id="6550"/>
    <lineage>
        <taxon>Eukaryota</taxon>
        <taxon>Metazoa</taxon>
        <taxon>Spiralia</taxon>
        <taxon>Lophotrochozoa</taxon>
        <taxon>Mollusca</taxon>
        <taxon>Bivalvia</taxon>
        <taxon>Autobranchia</taxon>
        <taxon>Pteriomorphia</taxon>
        <taxon>Mytilida</taxon>
        <taxon>Mytiloidea</taxon>
        <taxon>Mytilidae</taxon>
        <taxon>Mytilinae</taxon>
        <taxon>Mytilus</taxon>
    </lineage>
</organism>
<proteinExistence type="predicted"/>
<dbReference type="EMBL" id="CAJPWZ010002417">
    <property type="protein sequence ID" value="CAG2238243.1"/>
    <property type="molecule type" value="Genomic_DNA"/>
</dbReference>
<evidence type="ECO:0000313" key="1">
    <source>
        <dbReference type="EMBL" id="CAG2238243.1"/>
    </source>
</evidence>
<dbReference type="Gene3D" id="2.60.40.10">
    <property type="entry name" value="Immunoglobulins"/>
    <property type="match status" value="1"/>
</dbReference>
<evidence type="ECO:0008006" key="3">
    <source>
        <dbReference type="Google" id="ProtNLM"/>
    </source>
</evidence>
<dbReference type="InterPro" id="IPR013783">
    <property type="entry name" value="Ig-like_fold"/>
</dbReference>
<reference evidence="1" key="1">
    <citation type="submission" date="2021-03" db="EMBL/GenBank/DDBJ databases">
        <authorList>
            <person name="Bekaert M."/>
        </authorList>
    </citation>
    <scope>NUCLEOTIDE SEQUENCE</scope>
</reference>
<gene>
    <name evidence="1" type="ORF">MEDL_50656</name>
</gene>
<dbReference type="Proteomes" id="UP000683360">
    <property type="component" value="Unassembled WGS sequence"/>
</dbReference>
<dbReference type="OrthoDB" id="6175825at2759"/>
<dbReference type="PANTHER" id="PTHR15297">
    <property type="entry name" value="IMMUNOGLOBULIN SUPERFAMILY MEMBER 6"/>
    <property type="match status" value="1"/>
</dbReference>
<dbReference type="PANTHER" id="PTHR15297:SF2">
    <property type="entry name" value="IMMUNOGLOBULIN SUPERFAMILY MEMBER 6"/>
    <property type="match status" value="1"/>
</dbReference>